<gene>
    <name evidence="3" type="ORF">BJR07_28865</name>
</gene>
<dbReference type="AlphaFoldDB" id="A0A1C4DJ09"/>
<evidence type="ECO:0000256" key="1">
    <source>
        <dbReference type="ARBA" id="ARBA00022603"/>
    </source>
</evidence>
<dbReference type="Proteomes" id="UP000186535">
    <property type="component" value="Unassembled WGS sequence"/>
</dbReference>
<reference evidence="3 4" key="1">
    <citation type="submission" date="2016-11" db="EMBL/GenBank/DDBJ databases">
        <title>Identification of Bacillus cereus isolated from egg-white.</title>
        <authorList>
            <person name="Soni A."/>
            <person name="Oey I."/>
            <person name="Silcock P."/>
            <person name="Bremer P."/>
        </authorList>
    </citation>
    <scope>NUCLEOTIDE SEQUENCE [LARGE SCALE GENOMIC DNA]</scope>
    <source>
        <strain evidence="3 4">NZAS03</strain>
    </source>
</reference>
<comment type="caution">
    <text evidence="3">The sequence shown here is derived from an EMBL/GenBank/DDBJ whole genome shotgun (WGS) entry which is preliminary data.</text>
</comment>
<evidence type="ECO:0000313" key="3">
    <source>
        <dbReference type="EMBL" id="OKA32263.1"/>
    </source>
</evidence>
<dbReference type="GO" id="GO:0032259">
    <property type="term" value="P:methylation"/>
    <property type="evidence" value="ECO:0007669"/>
    <property type="project" value="UniProtKB-KW"/>
</dbReference>
<dbReference type="RefSeq" id="WP_016117827.1">
    <property type="nucleotide sequence ID" value="NZ_CAKJVO010000002.1"/>
</dbReference>
<dbReference type="InterPro" id="IPR029063">
    <property type="entry name" value="SAM-dependent_MTases_sf"/>
</dbReference>
<organism evidence="3 4">
    <name type="scientific">Bacillus cereus</name>
    <dbReference type="NCBI Taxonomy" id="1396"/>
    <lineage>
        <taxon>Bacteria</taxon>
        <taxon>Bacillati</taxon>
        <taxon>Bacillota</taxon>
        <taxon>Bacilli</taxon>
        <taxon>Bacillales</taxon>
        <taxon>Bacillaceae</taxon>
        <taxon>Bacillus</taxon>
        <taxon>Bacillus cereus group</taxon>
    </lineage>
</organism>
<dbReference type="PANTHER" id="PTHR43861:SF1">
    <property type="entry name" value="TRANS-ACONITATE 2-METHYLTRANSFERASE"/>
    <property type="match status" value="1"/>
</dbReference>
<dbReference type="EMBL" id="MPON01000023">
    <property type="protein sequence ID" value="OKA32263.1"/>
    <property type="molecule type" value="Genomic_DNA"/>
</dbReference>
<name>A0A1C4DJ09_BACCE</name>
<dbReference type="Pfam" id="PF13649">
    <property type="entry name" value="Methyltransf_25"/>
    <property type="match status" value="1"/>
</dbReference>
<proteinExistence type="predicted"/>
<dbReference type="GO" id="GO:0008168">
    <property type="term" value="F:methyltransferase activity"/>
    <property type="evidence" value="ECO:0007669"/>
    <property type="project" value="UniProtKB-KW"/>
</dbReference>
<dbReference type="CDD" id="cd02440">
    <property type="entry name" value="AdoMet_MTases"/>
    <property type="match status" value="1"/>
</dbReference>
<evidence type="ECO:0000313" key="4">
    <source>
        <dbReference type="Proteomes" id="UP000186535"/>
    </source>
</evidence>
<accession>A0A1C4DJ09</accession>
<keyword evidence="1 3" id="KW-0489">Methyltransferase</keyword>
<dbReference type="InterPro" id="IPR041698">
    <property type="entry name" value="Methyltransf_25"/>
</dbReference>
<dbReference type="PANTHER" id="PTHR43861">
    <property type="entry name" value="TRANS-ACONITATE 2-METHYLTRANSFERASE-RELATED"/>
    <property type="match status" value="1"/>
</dbReference>
<keyword evidence="2 3" id="KW-0808">Transferase</keyword>
<dbReference type="SUPFAM" id="SSF53335">
    <property type="entry name" value="S-adenosyl-L-methionine-dependent methyltransferases"/>
    <property type="match status" value="1"/>
</dbReference>
<sequence length="219" mass="25343">MSQKPNEYIPALKFHWLTRIYDPLIKWGMQESKFKSHLIHQAHLMPGQRILDLACGTGTLTLMIKQAQLEAEVIGLDADPEVLATAKKKAEQNQADISFQKGMSFKLPFPDTYLNHVFSSLFFHHLTLEMKRKTLEELFRTLRPGGEIHIIDFEKPQNLWMRLAFLPVQFLDGFETTKDHVKGVFSDLFREIGFKDIEQTGQFITVVGTLRSYHARKPE</sequence>
<dbReference type="Gene3D" id="3.40.50.150">
    <property type="entry name" value="Vaccinia Virus protein VP39"/>
    <property type="match status" value="1"/>
</dbReference>
<evidence type="ECO:0000256" key="2">
    <source>
        <dbReference type="ARBA" id="ARBA00022679"/>
    </source>
</evidence>
<protein>
    <submittedName>
        <fullName evidence="3">Methyltransferase type 11</fullName>
    </submittedName>
</protein>